<organism evidence="12 13">
    <name type="scientific">Chlamydomonas eustigma</name>
    <dbReference type="NCBI Taxonomy" id="1157962"/>
    <lineage>
        <taxon>Eukaryota</taxon>
        <taxon>Viridiplantae</taxon>
        <taxon>Chlorophyta</taxon>
        <taxon>core chlorophytes</taxon>
        <taxon>Chlorophyceae</taxon>
        <taxon>CS clade</taxon>
        <taxon>Chlamydomonadales</taxon>
        <taxon>Chlamydomonadaceae</taxon>
        <taxon>Chlamydomonas</taxon>
    </lineage>
</organism>
<evidence type="ECO:0000256" key="5">
    <source>
        <dbReference type="ARBA" id="ARBA00022771"/>
    </source>
</evidence>
<dbReference type="SUPFAM" id="SSF55920">
    <property type="entry name" value="Creatinase/aminopeptidase"/>
    <property type="match status" value="1"/>
</dbReference>
<comment type="function">
    <text evidence="8 10">Cotranslationally removes the N-terminal methionine from nascent proteins. The N-terminal methionine is often cleaved when the second residue in the primary sequence is small and uncharged (Met-Ala-, Cys, Gly, Pro, Ser, Thr, or Val).</text>
</comment>
<keyword evidence="3 8" id="KW-0645">Protease</keyword>
<keyword evidence="6 8" id="KW-0378">Hydrolase</keyword>
<accession>A0A250X3Z6</accession>
<keyword evidence="7" id="KW-0862">Zinc</keyword>
<evidence type="ECO:0000256" key="6">
    <source>
        <dbReference type="ARBA" id="ARBA00022801"/>
    </source>
</evidence>
<reference evidence="12 13" key="1">
    <citation type="submission" date="2017-08" db="EMBL/GenBank/DDBJ databases">
        <title>Acidophilic green algal genome provides insights into adaptation to an acidic environment.</title>
        <authorList>
            <person name="Hirooka S."/>
            <person name="Hirose Y."/>
            <person name="Kanesaki Y."/>
            <person name="Higuchi S."/>
            <person name="Fujiwara T."/>
            <person name="Onuma R."/>
            <person name="Era A."/>
            <person name="Ohbayashi R."/>
            <person name="Uzuka A."/>
            <person name="Nozaki H."/>
            <person name="Yoshikawa H."/>
            <person name="Miyagishima S.Y."/>
        </authorList>
    </citation>
    <scope>NUCLEOTIDE SEQUENCE [LARGE SCALE GENOMIC DNA]</scope>
    <source>
        <strain evidence="12 13">NIES-2499</strain>
    </source>
</reference>
<gene>
    <name evidence="12" type="ORF">CEUSTIGMA_g5238.t1</name>
</gene>
<evidence type="ECO:0000313" key="12">
    <source>
        <dbReference type="EMBL" id="GAX77795.1"/>
    </source>
</evidence>
<comment type="subcellular location">
    <subcellularLocation>
        <location evidence="8">Cytoplasm</location>
    </subcellularLocation>
</comment>
<feature type="binding site" evidence="8">
    <location>
        <position position="201"/>
    </location>
    <ligand>
        <name>a protein</name>
        <dbReference type="ChEBI" id="CHEBI:16541"/>
    </ligand>
    <ligandPart>
        <name>N-terminal L-methionine residue</name>
        <dbReference type="ChEBI" id="CHEBI:64731"/>
    </ligandPart>
</feature>
<evidence type="ECO:0000256" key="9">
    <source>
        <dbReference type="PROSITE-ProRule" id="PRU01357"/>
    </source>
</evidence>
<evidence type="ECO:0000256" key="7">
    <source>
        <dbReference type="ARBA" id="ARBA00022833"/>
    </source>
</evidence>
<keyword evidence="2 8" id="KW-0963">Cytoplasm</keyword>
<dbReference type="Proteomes" id="UP000232323">
    <property type="component" value="Unassembled WGS sequence"/>
</dbReference>
<evidence type="ECO:0000256" key="10">
    <source>
        <dbReference type="RuleBase" id="RU003653"/>
    </source>
</evidence>
<proteinExistence type="inferred from homology"/>
<dbReference type="InterPro" id="IPR002467">
    <property type="entry name" value="Pept_M24A_MAP1"/>
</dbReference>
<name>A0A250X3Z6_9CHLO</name>
<feature type="binding site" evidence="8">
    <location>
        <position position="340"/>
    </location>
    <ligand>
        <name>Zn(2+)</name>
        <dbReference type="ChEBI" id="CHEBI:29105"/>
        <label>4</label>
        <note>catalytic</note>
    </ligand>
</feature>
<dbReference type="Pfam" id="PF15801">
    <property type="entry name" value="zf-C6H2"/>
    <property type="match status" value="1"/>
</dbReference>
<dbReference type="PROSITE" id="PS52013">
    <property type="entry name" value="ZF_C6H2"/>
    <property type="match status" value="1"/>
</dbReference>
<dbReference type="InterPro" id="IPR000994">
    <property type="entry name" value="Pept_M24"/>
</dbReference>
<keyword evidence="4 8" id="KW-0479">Metal-binding</keyword>
<comment type="cofactor">
    <cofactor evidence="8">
        <name>Zn(2+)</name>
        <dbReference type="ChEBI" id="CHEBI:29105"/>
    </cofactor>
    <cofactor evidence="8">
        <name>Co(2+)</name>
        <dbReference type="ChEBI" id="CHEBI:48828"/>
    </cofactor>
    <cofactor evidence="8">
        <name>Mn(2+)</name>
        <dbReference type="ChEBI" id="CHEBI:29035"/>
    </cofactor>
    <cofactor evidence="8">
        <name>Fe(2+)</name>
        <dbReference type="ChEBI" id="CHEBI:29033"/>
    </cofactor>
    <text evidence="8">Binds 2 divalent metal cations per subunit. Has a high-affinity and a low affinity metal-binding site. The true nature of the physiological cofactor is under debate. The enzyme is active with zinc, cobalt, manganese or divalent iron ions. Has high activity with zinc; zinc cofactor is transferred into the active site region by the ZNG1 zinc chaperone.</text>
</comment>
<evidence type="ECO:0000313" key="13">
    <source>
        <dbReference type="Proteomes" id="UP000232323"/>
    </source>
</evidence>
<comment type="cofactor">
    <cofactor evidence="10">
        <name>Co(2+)</name>
        <dbReference type="ChEBI" id="CHEBI:48828"/>
    </cofactor>
    <cofactor evidence="10">
        <name>Zn(2+)</name>
        <dbReference type="ChEBI" id="CHEBI:29105"/>
    </cofactor>
    <cofactor evidence="10">
        <name>Mn(2+)</name>
        <dbReference type="ChEBI" id="CHEBI:29035"/>
    </cofactor>
    <cofactor evidence="10">
        <name>Fe(2+)</name>
        <dbReference type="ChEBI" id="CHEBI:29033"/>
    </cofactor>
    <text evidence="10">Binds 2 divalent metal cations per subunit. Has a high-affinity and a low affinity metal-binding site. The true nature of the physiological cofactor is under debate. The enzyme is active with cobalt, zinc, manganese or divalent iron ions.</text>
</comment>
<feature type="binding site" evidence="8">
    <location>
        <position position="229"/>
    </location>
    <ligand>
        <name>Zn(2+)</name>
        <dbReference type="ChEBI" id="CHEBI:29105"/>
        <label>3</label>
    </ligand>
</feature>
<evidence type="ECO:0000259" key="11">
    <source>
        <dbReference type="PROSITE" id="PS52013"/>
    </source>
</evidence>
<sequence length="368" mass="40889">MSESNAYDIIKTLPCVRCSAPAKLQCPKCIELGLPRPSSVFCTQGCFKEAWPQHKACHKPAADSWLYCLKRGKTRSETMPNFDWTGPLRPCRIGPTRQIPDSILKPDYYKDGIPMSEQSSRQQMQVPSRSGKELEGIRAACVAGREVLDLAAAAVRPGVTTDELDRIVHDGMMERGAFPSPYNYYNFPKSVCTSVNEVICHGIPDARELQDGDIVNVDVTAYLVGYHGDLNETFTVGNVDEEGKAVIKVAHDCLMKALAICKPGTRFQVVRTYCGHGIGDLFHCAPNIPHYSGNKAVGVMKEGHVFTIEPMINVGSWRDRTWPDGWTSVTEDGKRSAQFEHTVVVTKDGVDILTRRTDSSPPLWWEQQ</sequence>
<dbReference type="NCBIfam" id="TIGR00500">
    <property type="entry name" value="met_pdase_I"/>
    <property type="match status" value="1"/>
</dbReference>
<dbReference type="PANTHER" id="PTHR43330:SF7">
    <property type="entry name" value="METHIONINE AMINOPEPTIDASE 1"/>
    <property type="match status" value="1"/>
</dbReference>
<feature type="domain" description="C6H2-type" evidence="11">
    <location>
        <begin position="12"/>
        <end position="65"/>
    </location>
</feature>
<dbReference type="STRING" id="1157962.A0A250X3Z6"/>
<comment type="caution">
    <text evidence="12">The sequence shown here is derived from an EMBL/GenBank/DDBJ whole genome shotgun (WGS) entry which is preliminary data.</text>
</comment>
<dbReference type="PRINTS" id="PR00599">
    <property type="entry name" value="MAPEPTIDASE"/>
</dbReference>
<dbReference type="GO" id="GO:0006508">
    <property type="term" value="P:proteolysis"/>
    <property type="evidence" value="ECO:0007669"/>
    <property type="project" value="UniProtKB-KW"/>
</dbReference>
<keyword evidence="5 9" id="KW-0863">Zinc-finger</keyword>
<dbReference type="InterPro" id="IPR031615">
    <property type="entry name" value="Zfn-C6H2"/>
</dbReference>
<dbReference type="InterPro" id="IPR001714">
    <property type="entry name" value="Pept_M24_MAP"/>
</dbReference>
<protein>
    <recommendedName>
        <fullName evidence="10">Methionine aminopeptidase</fullName>
        <ecNumber evidence="10">3.4.11.18</ecNumber>
    </recommendedName>
</protein>
<dbReference type="InterPro" id="IPR036005">
    <property type="entry name" value="Creatinase/aminopeptidase-like"/>
</dbReference>
<feature type="binding site" evidence="8">
    <location>
        <position position="218"/>
    </location>
    <ligand>
        <name>Zn(2+)</name>
        <dbReference type="ChEBI" id="CHEBI:29105"/>
        <label>3</label>
    </ligand>
</feature>
<dbReference type="PROSITE" id="PS00680">
    <property type="entry name" value="MAP_1"/>
    <property type="match status" value="1"/>
</dbReference>
<dbReference type="EC" id="3.4.11.18" evidence="10"/>
<comment type="catalytic activity">
    <reaction evidence="8 10">
        <text>Release of N-terminal amino acids, preferentially methionine, from peptides and arylamides.</text>
        <dbReference type="EC" id="3.4.11.18"/>
    </reaction>
</comment>
<dbReference type="Pfam" id="PF00557">
    <property type="entry name" value="Peptidase_M24"/>
    <property type="match status" value="1"/>
</dbReference>
<evidence type="ECO:0000256" key="1">
    <source>
        <dbReference type="ARBA" id="ARBA00022438"/>
    </source>
</evidence>
<evidence type="ECO:0000256" key="4">
    <source>
        <dbReference type="ARBA" id="ARBA00022723"/>
    </source>
</evidence>
<dbReference type="EMBL" id="BEGY01000027">
    <property type="protein sequence ID" value="GAX77795.1"/>
    <property type="molecule type" value="Genomic_DNA"/>
</dbReference>
<evidence type="ECO:0000256" key="2">
    <source>
        <dbReference type="ARBA" id="ARBA00022490"/>
    </source>
</evidence>
<feature type="binding site" evidence="8">
    <location>
        <position position="229"/>
    </location>
    <ligand>
        <name>Zn(2+)</name>
        <dbReference type="ChEBI" id="CHEBI:29105"/>
        <label>4</label>
        <note>catalytic</note>
    </ligand>
</feature>
<comment type="similarity">
    <text evidence="8 9">Belongs to the peptidase M24A family. Methionine aminopeptidase type 1 subfamily.</text>
</comment>
<dbReference type="PANTHER" id="PTHR43330">
    <property type="entry name" value="METHIONINE AMINOPEPTIDASE"/>
    <property type="match status" value="1"/>
</dbReference>
<dbReference type="GO" id="GO:0005829">
    <property type="term" value="C:cytosol"/>
    <property type="evidence" value="ECO:0007669"/>
    <property type="project" value="TreeGrafter"/>
</dbReference>
<keyword evidence="13" id="KW-1185">Reference proteome</keyword>
<comment type="subunit">
    <text evidence="8">Associates with the 60S ribosomal subunit of the 80S translational complex.</text>
</comment>
<feature type="binding site" evidence="8">
    <location>
        <position position="309"/>
    </location>
    <ligand>
        <name>Zn(2+)</name>
        <dbReference type="ChEBI" id="CHEBI:29105"/>
        <label>4</label>
        <note>catalytic</note>
    </ligand>
</feature>
<evidence type="ECO:0000256" key="3">
    <source>
        <dbReference type="ARBA" id="ARBA00022670"/>
    </source>
</evidence>
<dbReference type="AlphaFoldDB" id="A0A250X3Z6"/>
<dbReference type="Gene3D" id="3.90.230.10">
    <property type="entry name" value="Creatinase/methionine aminopeptidase superfamily"/>
    <property type="match status" value="1"/>
</dbReference>
<dbReference type="GO" id="GO:0008270">
    <property type="term" value="F:zinc ion binding"/>
    <property type="evidence" value="ECO:0007669"/>
    <property type="project" value="UniProtKB-KW"/>
</dbReference>
<feature type="binding site" evidence="8">
    <location>
        <position position="276"/>
    </location>
    <ligand>
        <name>Zn(2+)</name>
        <dbReference type="ChEBI" id="CHEBI:29105"/>
        <label>4</label>
        <note>catalytic</note>
    </ligand>
</feature>
<feature type="binding site" evidence="8">
    <location>
        <position position="283"/>
    </location>
    <ligand>
        <name>a protein</name>
        <dbReference type="ChEBI" id="CHEBI:16541"/>
    </ligand>
    <ligandPart>
        <name>N-terminal L-methionine residue</name>
        <dbReference type="ChEBI" id="CHEBI:64731"/>
    </ligandPart>
</feature>
<dbReference type="HAMAP" id="MF_01974">
    <property type="entry name" value="MetAP_1"/>
    <property type="match status" value="1"/>
</dbReference>
<feature type="binding site" evidence="8">
    <location>
        <position position="340"/>
    </location>
    <ligand>
        <name>Zn(2+)</name>
        <dbReference type="ChEBI" id="CHEBI:29105"/>
        <label>3</label>
    </ligand>
</feature>
<evidence type="ECO:0000256" key="8">
    <source>
        <dbReference type="HAMAP-Rule" id="MF_03174"/>
    </source>
</evidence>
<dbReference type="OrthoDB" id="3209743at2759"/>
<dbReference type="GO" id="GO:0004239">
    <property type="term" value="F:initiator methionyl aminopeptidase activity"/>
    <property type="evidence" value="ECO:0007669"/>
    <property type="project" value="UniProtKB-UniRule"/>
</dbReference>
<keyword evidence="1 8" id="KW-0031">Aminopeptidase</keyword>
<dbReference type="CDD" id="cd01086">
    <property type="entry name" value="MetAP1"/>
    <property type="match status" value="1"/>
</dbReference>
<dbReference type="GO" id="GO:0070006">
    <property type="term" value="F:metalloaminopeptidase activity"/>
    <property type="evidence" value="ECO:0007669"/>
    <property type="project" value="UniProtKB-UniRule"/>
</dbReference>